<dbReference type="PROSITE" id="PS50045">
    <property type="entry name" value="SIGMA54_INTERACT_4"/>
    <property type="match status" value="1"/>
</dbReference>
<dbReference type="Gene3D" id="1.10.10.60">
    <property type="entry name" value="Homeodomain-like"/>
    <property type="match status" value="1"/>
</dbReference>
<dbReference type="InterPro" id="IPR009057">
    <property type="entry name" value="Homeodomain-like_sf"/>
</dbReference>
<sequence length="466" mass="51980">MKNPILLVEDDVVFSKMLSRFLERNGYDVIGCYTLEEAEKNLNASLSMVFTDLRLPDGDGINFLKSVKESFPNLPVVVMTSYAEVSTAVEAMKLGAFDYISKPFQQEDVLNVIKNAQSSTRTAQQDIAVAKKSTPSSATDNSAPAKVTKAPETDANNPYIEGISPASKRLSKFINLVAPTDMSVLIMGESGTGKEVVAKSIHLKSERRNKPFIAVDCGAIPKEIASSEFFGHVKGSFTGAIGDKKGHFEEANGGTIFLDEVGNLSYENQIQLLRALQERRIKPIGSSKEIDVDIRVLAATNEDLLAAVNKGEFREDLYHRLNEFSIKVPSLNERKDDLMIFASHFLEKANEKLHKNVQGFTEKAVQKMLLYTWSGNLRELSNTVKRAALLTQGDYITENELPEPVIVETRHFPTERFSFSTKENERELIIGALHETHNNKTEAAKLLGFTRKTLYNKLKAYNIDEF</sequence>
<dbReference type="SMART" id="SM00448">
    <property type="entry name" value="REC"/>
    <property type="match status" value="1"/>
</dbReference>
<evidence type="ECO:0000256" key="3">
    <source>
        <dbReference type="ARBA" id="ARBA00023015"/>
    </source>
</evidence>
<feature type="domain" description="Sigma-54 factor interaction" evidence="7">
    <location>
        <begin position="160"/>
        <end position="389"/>
    </location>
</feature>
<name>A0A1Z4BS48_9FLAO</name>
<dbReference type="InterPro" id="IPR025943">
    <property type="entry name" value="Sigma_54_int_dom_ATP-bd_2"/>
</dbReference>
<evidence type="ECO:0000256" key="5">
    <source>
        <dbReference type="PROSITE-ProRule" id="PRU00169"/>
    </source>
</evidence>
<evidence type="ECO:0000256" key="2">
    <source>
        <dbReference type="ARBA" id="ARBA00022840"/>
    </source>
</evidence>
<evidence type="ECO:0000256" key="1">
    <source>
        <dbReference type="ARBA" id="ARBA00022741"/>
    </source>
</evidence>
<evidence type="ECO:0000256" key="4">
    <source>
        <dbReference type="ARBA" id="ARBA00023163"/>
    </source>
</evidence>
<dbReference type="SUPFAM" id="SSF52172">
    <property type="entry name" value="CheY-like"/>
    <property type="match status" value="1"/>
</dbReference>
<reference evidence="10" key="1">
    <citation type="submission" date="2017-06" db="EMBL/GenBank/DDBJ databases">
        <title>Complete genome sequence of Capnocytophaga sp. KCOM 1579 (=ChDC OS43) isolated from a human refractory periapical abscess lesion.</title>
        <authorList>
            <person name="Kook J.-K."/>
            <person name="Park S.-N."/>
            <person name="Lim Y.K."/>
            <person name="Roh H."/>
        </authorList>
    </citation>
    <scope>NUCLEOTIDE SEQUENCE [LARGE SCALE GENOMIC DNA]</scope>
    <source>
        <strain evidence="10">ChDC OS43</strain>
    </source>
</reference>
<keyword evidence="1" id="KW-0547">Nucleotide-binding</keyword>
<feature type="compositionally biased region" description="Polar residues" evidence="6">
    <location>
        <begin position="133"/>
        <end position="142"/>
    </location>
</feature>
<dbReference type="PROSITE" id="PS00675">
    <property type="entry name" value="SIGMA54_INTERACT_1"/>
    <property type="match status" value="1"/>
</dbReference>
<dbReference type="Pfam" id="PF00072">
    <property type="entry name" value="Response_reg"/>
    <property type="match status" value="1"/>
</dbReference>
<feature type="region of interest" description="Disordered" evidence="6">
    <location>
        <begin position="125"/>
        <end position="159"/>
    </location>
</feature>
<dbReference type="EMBL" id="CP022022">
    <property type="protein sequence ID" value="ASF44088.1"/>
    <property type="molecule type" value="Genomic_DNA"/>
</dbReference>
<dbReference type="InterPro" id="IPR011006">
    <property type="entry name" value="CheY-like_superfamily"/>
</dbReference>
<dbReference type="PROSITE" id="PS00676">
    <property type="entry name" value="SIGMA54_INTERACT_2"/>
    <property type="match status" value="1"/>
</dbReference>
<dbReference type="Pfam" id="PF00158">
    <property type="entry name" value="Sigma54_activat"/>
    <property type="match status" value="1"/>
</dbReference>
<dbReference type="Gene3D" id="1.10.8.60">
    <property type="match status" value="1"/>
</dbReference>
<dbReference type="InterPro" id="IPR027417">
    <property type="entry name" value="P-loop_NTPase"/>
</dbReference>
<keyword evidence="4" id="KW-0804">Transcription</keyword>
<evidence type="ECO:0000256" key="6">
    <source>
        <dbReference type="SAM" id="MobiDB-lite"/>
    </source>
</evidence>
<keyword evidence="3" id="KW-0805">Transcription regulation</keyword>
<dbReference type="SUPFAM" id="SSF46689">
    <property type="entry name" value="Homeodomain-like"/>
    <property type="match status" value="1"/>
</dbReference>
<protein>
    <submittedName>
        <fullName evidence="9">Sigma-54-dependent Fis family transcriptional regulator</fullName>
    </submittedName>
</protein>
<evidence type="ECO:0000313" key="10">
    <source>
        <dbReference type="Proteomes" id="UP000197007"/>
    </source>
</evidence>
<dbReference type="SUPFAM" id="SSF52540">
    <property type="entry name" value="P-loop containing nucleoside triphosphate hydrolases"/>
    <property type="match status" value="1"/>
</dbReference>
<dbReference type="InterPro" id="IPR058031">
    <property type="entry name" value="AAA_lid_NorR"/>
</dbReference>
<dbReference type="Gene3D" id="3.40.50.300">
    <property type="entry name" value="P-loop containing nucleotide triphosphate hydrolases"/>
    <property type="match status" value="1"/>
</dbReference>
<dbReference type="Pfam" id="PF02954">
    <property type="entry name" value="HTH_8"/>
    <property type="match status" value="1"/>
</dbReference>
<dbReference type="KEGG" id="capn:CBG49_13860"/>
<dbReference type="Proteomes" id="UP000197007">
    <property type="component" value="Chromosome"/>
</dbReference>
<dbReference type="PANTHER" id="PTHR32071">
    <property type="entry name" value="TRANSCRIPTIONAL REGULATORY PROTEIN"/>
    <property type="match status" value="1"/>
</dbReference>
<dbReference type="InterPro" id="IPR003593">
    <property type="entry name" value="AAA+_ATPase"/>
</dbReference>
<gene>
    <name evidence="9" type="ORF">CBG49_13860</name>
</gene>
<dbReference type="CDD" id="cd00009">
    <property type="entry name" value="AAA"/>
    <property type="match status" value="1"/>
</dbReference>
<dbReference type="InterPro" id="IPR002197">
    <property type="entry name" value="HTH_Fis"/>
</dbReference>
<keyword evidence="10" id="KW-1185">Reference proteome</keyword>
<dbReference type="PRINTS" id="PR01590">
    <property type="entry name" value="HTHFIS"/>
</dbReference>
<dbReference type="FunFam" id="3.40.50.300:FF:000006">
    <property type="entry name" value="DNA-binding transcriptional regulator NtrC"/>
    <property type="match status" value="1"/>
</dbReference>
<dbReference type="GO" id="GO:0043565">
    <property type="term" value="F:sequence-specific DNA binding"/>
    <property type="evidence" value="ECO:0007669"/>
    <property type="project" value="InterPro"/>
</dbReference>
<dbReference type="InterPro" id="IPR001789">
    <property type="entry name" value="Sig_transdc_resp-reg_receiver"/>
</dbReference>
<dbReference type="InterPro" id="IPR025662">
    <property type="entry name" value="Sigma_54_int_dom_ATP-bd_1"/>
</dbReference>
<dbReference type="AlphaFoldDB" id="A0A1Z4BS48"/>
<dbReference type="GO" id="GO:0006355">
    <property type="term" value="P:regulation of DNA-templated transcription"/>
    <property type="evidence" value="ECO:0007669"/>
    <property type="project" value="InterPro"/>
</dbReference>
<proteinExistence type="predicted"/>
<evidence type="ECO:0000259" key="7">
    <source>
        <dbReference type="PROSITE" id="PS50045"/>
    </source>
</evidence>
<keyword evidence="2" id="KW-0067">ATP-binding</keyword>
<organism evidence="9 10">
    <name type="scientific">Capnocytophaga endodontalis</name>
    <dbReference type="NCBI Taxonomy" id="2708117"/>
    <lineage>
        <taxon>Bacteria</taxon>
        <taxon>Pseudomonadati</taxon>
        <taxon>Bacteroidota</taxon>
        <taxon>Flavobacteriia</taxon>
        <taxon>Flavobacteriales</taxon>
        <taxon>Flavobacteriaceae</taxon>
        <taxon>Capnocytophaga</taxon>
    </lineage>
</organism>
<dbReference type="RefSeq" id="WP_088594940.1">
    <property type="nucleotide sequence ID" value="NZ_CP022022.1"/>
</dbReference>
<dbReference type="PROSITE" id="PS50110">
    <property type="entry name" value="RESPONSE_REGULATORY"/>
    <property type="match status" value="1"/>
</dbReference>
<dbReference type="PANTHER" id="PTHR32071:SF81">
    <property type="entry name" value="PROPIONATE CATABOLISM OPERON REGULATORY PROTEIN"/>
    <property type="match status" value="1"/>
</dbReference>
<dbReference type="GO" id="GO:0005524">
    <property type="term" value="F:ATP binding"/>
    <property type="evidence" value="ECO:0007669"/>
    <property type="project" value="UniProtKB-KW"/>
</dbReference>
<dbReference type="Pfam" id="PF25601">
    <property type="entry name" value="AAA_lid_14"/>
    <property type="match status" value="1"/>
</dbReference>
<dbReference type="GO" id="GO:0000160">
    <property type="term" value="P:phosphorelay signal transduction system"/>
    <property type="evidence" value="ECO:0007669"/>
    <property type="project" value="InterPro"/>
</dbReference>
<evidence type="ECO:0000313" key="9">
    <source>
        <dbReference type="EMBL" id="ASF44088.1"/>
    </source>
</evidence>
<evidence type="ECO:0000259" key="8">
    <source>
        <dbReference type="PROSITE" id="PS50110"/>
    </source>
</evidence>
<dbReference type="SMART" id="SM00382">
    <property type="entry name" value="AAA"/>
    <property type="match status" value="1"/>
</dbReference>
<keyword evidence="5" id="KW-0597">Phosphoprotein</keyword>
<feature type="modified residue" description="4-aspartylphosphate" evidence="5">
    <location>
        <position position="52"/>
    </location>
</feature>
<feature type="domain" description="Response regulatory" evidence="8">
    <location>
        <begin position="4"/>
        <end position="117"/>
    </location>
</feature>
<dbReference type="Gene3D" id="3.40.50.2300">
    <property type="match status" value="1"/>
</dbReference>
<accession>A0A1Z4BS48</accession>
<dbReference type="InterPro" id="IPR002078">
    <property type="entry name" value="Sigma_54_int"/>
</dbReference>